<dbReference type="GO" id="GO:0031177">
    <property type="term" value="F:phosphopantetheine binding"/>
    <property type="evidence" value="ECO:0007669"/>
    <property type="project" value="InterPro"/>
</dbReference>
<proteinExistence type="predicted"/>
<evidence type="ECO:0000259" key="3">
    <source>
        <dbReference type="PROSITE" id="PS50075"/>
    </source>
</evidence>
<evidence type="ECO:0000313" key="4">
    <source>
        <dbReference type="EMBL" id="MBD3934007.1"/>
    </source>
</evidence>
<comment type="caution">
    <text evidence="4">The sequence shown here is derived from an EMBL/GenBank/DDBJ whole genome shotgun (WGS) entry which is preliminary data.</text>
</comment>
<dbReference type="SUPFAM" id="SSF47336">
    <property type="entry name" value="ACP-like"/>
    <property type="match status" value="1"/>
</dbReference>
<dbReference type="RefSeq" id="WP_191211306.1">
    <property type="nucleotide sequence ID" value="NZ_BAABKL010000009.1"/>
</dbReference>
<keyword evidence="2" id="KW-0597">Phosphoprotein</keyword>
<dbReference type="InterPro" id="IPR020806">
    <property type="entry name" value="PKS_PP-bd"/>
</dbReference>
<dbReference type="Pfam" id="PF00550">
    <property type="entry name" value="PP-binding"/>
    <property type="match status" value="1"/>
</dbReference>
<keyword evidence="1" id="KW-0596">Phosphopantetheine</keyword>
<gene>
    <name evidence="4" type="ORF">IF129_20905</name>
</gene>
<feature type="domain" description="Carrier" evidence="3">
    <location>
        <begin position="2"/>
        <end position="78"/>
    </location>
</feature>
<dbReference type="AlphaFoldDB" id="A0A927IEB6"/>
<evidence type="ECO:0000313" key="5">
    <source>
        <dbReference type="Proteomes" id="UP000632289"/>
    </source>
</evidence>
<dbReference type="PROSITE" id="PS50075">
    <property type="entry name" value="CARRIER"/>
    <property type="match status" value="1"/>
</dbReference>
<keyword evidence="5" id="KW-1185">Reference proteome</keyword>
<dbReference type="Gene3D" id="1.10.1200.10">
    <property type="entry name" value="ACP-like"/>
    <property type="match status" value="1"/>
</dbReference>
<dbReference type="GO" id="GO:0017000">
    <property type="term" value="P:antibiotic biosynthetic process"/>
    <property type="evidence" value="ECO:0007669"/>
    <property type="project" value="UniProtKB-ARBA"/>
</dbReference>
<reference evidence="4" key="1">
    <citation type="submission" date="2020-09" db="EMBL/GenBank/DDBJ databases">
        <title>Secondary metabolite and genome analysis of marine Streptomyces chumphonensis KK1-2T.</title>
        <authorList>
            <person name="Phongsopitanun W."/>
            <person name="Kanchanasin P."/>
            <person name="Pittayakhajonwut P."/>
            <person name="Suwanborirux K."/>
            <person name="Tanasupawat S."/>
        </authorList>
    </citation>
    <scope>NUCLEOTIDE SEQUENCE</scope>
    <source>
        <strain evidence="4">KK1-2</strain>
    </source>
</reference>
<sequence length="85" mass="9482">MNDTTTTLDRLIAVVEALDPQLADADPDATYQALGLDSLTLTEISMRIESDFEVPVDDTEITEEFSLRSTARLVDDKLAHRTKEQ</sequence>
<dbReference type="InterPro" id="IPR009081">
    <property type="entry name" value="PP-bd_ACP"/>
</dbReference>
<accession>A0A927IEB6</accession>
<dbReference type="InterPro" id="IPR006162">
    <property type="entry name" value="Ppantetheine_attach_site"/>
</dbReference>
<dbReference type="InterPro" id="IPR036736">
    <property type="entry name" value="ACP-like_sf"/>
</dbReference>
<name>A0A927IEB6_9ACTN</name>
<evidence type="ECO:0000256" key="1">
    <source>
        <dbReference type="ARBA" id="ARBA00022450"/>
    </source>
</evidence>
<dbReference type="EMBL" id="JACXYU010000013">
    <property type="protein sequence ID" value="MBD3934007.1"/>
    <property type="molecule type" value="Genomic_DNA"/>
</dbReference>
<protein>
    <submittedName>
        <fullName evidence="4">Acyl carrier protein</fullName>
    </submittedName>
</protein>
<dbReference type="SMART" id="SM00823">
    <property type="entry name" value="PKS_PP"/>
    <property type="match status" value="1"/>
</dbReference>
<dbReference type="Proteomes" id="UP000632289">
    <property type="component" value="Unassembled WGS sequence"/>
</dbReference>
<evidence type="ECO:0000256" key="2">
    <source>
        <dbReference type="ARBA" id="ARBA00022553"/>
    </source>
</evidence>
<dbReference type="PROSITE" id="PS00012">
    <property type="entry name" value="PHOSPHOPANTETHEINE"/>
    <property type="match status" value="1"/>
</dbReference>
<organism evidence="4 5">
    <name type="scientific">Streptomyces chumphonensis</name>
    <dbReference type="NCBI Taxonomy" id="1214925"/>
    <lineage>
        <taxon>Bacteria</taxon>
        <taxon>Bacillati</taxon>
        <taxon>Actinomycetota</taxon>
        <taxon>Actinomycetes</taxon>
        <taxon>Kitasatosporales</taxon>
        <taxon>Streptomycetaceae</taxon>
        <taxon>Streptomyces</taxon>
    </lineage>
</organism>